<organism evidence="1 2">
    <name type="scientific">Streptomyces mirabilis</name>
    <dbReference type="NCBI Taxonomy" id="68239"/>
    <lineage>
        <taxon>Bacteria</taxon>
        <taxon>Bacillati</taxon>
        <taxon>Actinomycetota</taxon>
        <taxon>Actinomycetes</taxon>
        <taxon>Kitasatosporales</taxon>
        <taxon>Streptomycetaceae</taxon>
        <taxon>Streptomyces</taxon>
    </lineage>
</organism>
<reference evidence="1 2" key="1">
    <citation type="submission" date="2016-10" db="EMBL/GenBank/DDBJ databases">
        <authorList>
            <person name="de Groot N.N."/>
        </authorList>
    </citation>
    <scope>NUCLEOTIDE SEQUENCE [LARGE SCALE GENOMIC DNA]</scope>
    <source>
        <strain evidence="1 2">OK461</strain>
    </source>
</reference>
<protein>
    <submittedName>
        <fullName evidence="1">Uncharacterized protein</fullName>
    </submittedName>
</protein>
<evidence type="ECO:0000313" key="1">
    <source>
        <dbReference type="EMBL" id="SFG35216.1"/>
    </source>
</evidence>
<evidence type="ECO:0000313" key="2">
    <source>
        <dbReference type="Proteomes" id="UP000181942"/>
    </source>
</evidence>
<proteinExistence type="predicted"/>
<gene>
    <name evidence="1" type="ORF">SAMN02787118_11971</name>
</gene>
<sequence>MQPLREPAAKTVITSVTDTVTETTAHANTVQKSIADIARFLQDNFGQKLTAFIAGIEDPKQVGKWSSAQNSPRIDSELRLRAAYQVFQIIELQENCHTARAWMIGMNPQLEDDSPLQAIAEDRHKDVMAAARSYVKGDL</sequence>
<dbReference type="AlphaFoldDB" id="A0A1I2RBP8"/>
<accession>A0A1I2RBP8</accession>
<name>A0A1I2RBP8_9ACTN</name>
<dbReference type="Proteomes" id="UP000181942">
    <property type="component" value="Unassembled WGS sequence"/>
</dbReference>
<dbReference type="RefSeq" id="WP_079174424.1">
    <property type="nucleotide sequence ID" value="NZ_FONR01000019.1"/>
</dbReference>
<dbReference type="EMBL" id="FONR01000019">
    <property type="protein sequence ID" value="SFG35216.1"/>
    <property type="molecule type" value="Genomic_DNA"/>
</dbReference>